<evidence type="ECO:0000313" key="1">
    <source>
        <dbReference type="EMBL" id="KAI3738242.1"/>
    </source>
</evidence>
<dbReference type="Proteomes" id="UP001055811">
    <property type="component" value="Linkage Group LG05"/>
</dbReference>
<sequence length="68" mass="7750">MCVPFKFQSPLSGLHYISNYINFGLSHSHSIFLFPFFKLIATNHHRPSPIATVTPPLHFPTTISQLRV</sequence>
<proteinExistence type="predicted"/>
<dbReference type="EMBL" id="CM042013">
    <property type="protein sequence ID" value="KAI3738242.1"/>
    <property type="molecule type" value="Genomic_DNA"/>
</dbReference>
<gene>
    <name evidence="1" type="ORF">L2E82_28265</name>
</gene>
<name>A0ACB9CVC2_CICIN</name>
<keyword evidence="2" id="KW-1185">Reference proteome</keyword>
<reference evidence="1 2" key="2">
    <citation type="journal article" date="2022" name="Mol. Ecol. Resour.">
        <title>The genomes of chicory, endive, great burdock and yacon provide insights into Asteraceae paleo-polyploidization history and plant inulin production.</title>
        <authorList>
            <person name="Fan W."/>
            <person name="Wang S."/>
            <person name="Wang H."/>
            <person name="Wang A."/>
            <person name="Jiang F."/>
            <person name="Liu H."/>
            <person name="Zhao H."/>
            <person name="Xu D."/>
            <person name="Zhang Y."/>
        </authorList>
    </citation>
    <scope>NUCLEOTIDE SEQUENCE [LARGE SCALE GENOMIC DNA]</scope>
    <source>
        <strain evidence="2">cv. Punajuju</strain>
        <tissue evidence="1">Leaves</tissue>
    </source>
</reference>
<accession>A0ACB9CVC2</accession>
<evidence type="ECO:0000313" key="2">
    <source>
        <dbReference type="Proteomes" id="UP001055811"/>
    </source>
</evidence>
<protein>
    <submittedName>
        <fullName evidence="1">Uncharacterized protein</fullName>
    </submittedName>
</protein>
<comment type="caution">
    <text evidence="1">The sequence shown here is derived from an EMBL/GenBank/DDBJ whole genome shotgun (WGS) entry which is preliminary data.</text>
</comment>
<reference evidence="2" key="1">
    <citation type="journal article" date="2022" name="Mol. Ecol. Resour.">
        <title>The genomes of chicory, endive, great burdock and yacon provide insights into Asteraceae palaeo-polyploidization history and plant inulin production.</title>
        <authorList>
            <person name="Fan W."/>
            <person name="Wang S."/>
            <person name="Wang H."/>
            <person name="Wang A."/>
            <person name="Jiang F."/>
            <person name="Liu H."/>
            <person name="Zhao H."/>
            <person name="Xu D."/>
            <person name="Zhang Y."/>
        </authorList>
    </citation>
    <scope>NUCLEOTIDE SEQUENCE [LARGE SCALE GENOMIC DNA]</scope>
    <source>
        <strain evidence="2">cv. Punajuju</strain>
    </source>
</reference>
<organism evidence="1 2">
    <name type="scientific">Cichorium intybus</name>
    <name type="common">Chicory</name>
    <dbReference type="NCBI Taxonomy" id="13427"/>
    <lineage>
        <taxon>Eukaryota</taxon>
        <taxon>Viridiplantae</taxon>
        <taxon>Streptophyta</taxon>
        <taxon>Embryophyta</taxon>
        <taxon>Tracheophyta</taxon>
        <taxon>Spermatophyta</taxon>
        <taxon>Magnoliopsida</taxon>
        <taxon>eudicotyledons</taxon>
        <taxon>Gunneridae</taxon>
        <taxon>Pentapetalae</taxon>
        <taxon>asterids</taxon>
        <taxon>campanulids</taxon>
        <taxon>Asterales</taxon>
        <taxon>Asteraceae</taxon>
        <taxon>Cichorioideae</taxon>
        <taxon>Cichorieae</taxon>
        <taxon>Cichoriinae</taxon>
        <taxon>Cichorium</taxon>
    </lineage>
</organism>